<evidence type="ECO:0000256" key="1">
    <source>
        <dbReference type="ARBA" id="ARBA00022527"/>
    </source>
</evidence>
<evidence type="ECO:0000256" key="5">
    <source>
        <dbReference type="ARBA" id="ARBA00022840"/>
    </source>
</evidence>
<keyword evidence="8" id="KW-1185">Reference proteome</keyword>
<comment type="caution">
    <text evidence="7">The sequence shown here is derived from an EMBL/GenBank/DDBJ whole genome shotgun (WGS) entry which is preliminary data.</text>
</comment>
<evidence type="ECO:0000256" key="2">
    <source>
        <dbReference type="ARBA" id="ARBA00022679"/>
    </source>
</evidence>
<dbReference type="Pfam" id="PF00069">
    <property type="entry name" value="Pkinase"/>
    <property type="match status" value="1"/>
</dbReference>
<name>A0A2Z6S3F5_9GLOM</name>
<dbReference type="STRING" id="94130.A0A2Z6S3F5"/>
<proteinExistence type="predicted"/>
<accession>A0A2Z6S3F5</accession>
<dbReference type="GO" id="GO:0005524">
    <property type="term" value="F:ATP binding"/>
    <property type="evidence" value="ECO:0007669"/>
    <property type="project" value="UniProtKB-KW"/>
</dbReference>
<dbReference type="SUPFAM" id="SSF56112">
    <property type="entry name" value="Protein kinase-like (PK-like)"/>
    <property type="match status" value="1"/>
</dbReference>
<evidence type="ECO:0000256" key="4">
    <source>
        <dbReference type="ARBA" id="ARBA00022777"/>
    </source>
</evidence>
<gene>
    <name evidence="7" type="ORF">RclHR1_03270001</name>
</gene>
<evidence type="ECO:0000313" key="8">
    <source>
        <dbReference type="Proteomes" id="UP000247702"/>
    </source>
</evidence>
<dbReference type="AlphaFoldDB" id="A0A2Z6S3F5"/>
<keyword evidence="4" id="KW-0418">Kinase</keyword>
<dbReference type="InterPro" id="IPR011009">
    <property type="entry name" value="Kinase-like_dom_sf"/>
</dbReference>
<dbReference type="Proteomes" id="UP000247702">
    <property type="component" value="Unassembled WGS sequence"/>
</dbReference>
<organism evidence="7 8">
    <name type="scientific">Rhizophagus clarus</name>
    <dbReference type="NCBI Taxonomy" id="94130"/>
    <lineage>
        <taxon>Eukaryota</taxon>
        <taxon>Fungi</taxon>
        <taxon>Fungi incertae sedis</taxon>
        <taxon>Mucoromycota</taxon>
        <taxon>Glomeromycotina</taxon>
        <taxon>Glomeromycetes</taxon>
        <taxon>Glomerales</taxon>
        <taxon>Glomeraceae</taxon>
        <taxon>Rhizophagus</taxon>
    </lineage>
</organism>
<evidence type="ECO:0000259" key="6">
    <source>
        <dbReference type="PROSITE" id="PS50011"/>
    </source>
</evidence>
<dbReference type="PANTHER" id="PTHR24351">
    <property type="entry name" value="RIBOSOMAL PROTEIN S6 KINASE"/>
    <property type="match status" value="1"/>
</dbReference>
<sequence length="295" mass="33953">METEFNKLNISDTKNCSYCNKPFTEELCCKEYIRFRMMEGWTSRILDIDKFIKNTLYDGVKNEPMTEGYIYEFLEWVVPFERFTDIKEIGEGGFTKCSLQLGLMVNLKYFHTLKYCHKDFHSGNILRFDNKDESRISDFGLSGPANEQASDGKVYGVIPYIAPEVLNGEPYTSFADIYSLGVVMAELSSGKPSFYNKIHDLNLALAIHIPTAEELFDIFTFCHQSNYGLKKEIENFGYKGKEIKTAFEEADKEIPNISTLYERNSDAIYTSRKLPSSLIYEVIMDELTGDDDEKC</sequence>
<keyword evidence="3" id="KW-0547">Nucleotide-binding</keyword>
<keyword evidence="1" id="KW-0723">Serine/threonine-protein kinase</keyword>
<dbReference type="InterPro" id="IPR000719">
    <property type="entry name" value="Prot_kinase_dom"/>
</dbReference>
<keyword evidence="5" id="KW-0067">ATP-binding</keyword>
<dbReference type="GO" id="GO:0004674">
    <property type="term" value="F:protein serine/threonine kinase activity"/>
    <property type="evidence" value="ECO:0007669"/>
    <property type="project" value="UniProtKB-KW"/>
</dbReference>
<evidence type="ECO:0000256" key="3">
    <source>
        <dbReference type="ARBA" id="ARBA00022741"/>
    </source>
</evidence>
<evidence type="ECO:0000313" key="7">
    <source>
        <dbReference type="EMBL" id="GBB98578.1"/>
    </source>
</evidence>
<dbReference type="EMBL" id="BEXD01002524">
    <property type="protein sequence ID" value="GBB98578.1"/>
    <property type="molecule type" value="Genomic_DNA"/>
</dbReference>
<dbReference type="Gene3D" id="1.10.510.10">
    <property type="entry name" value="Transferase(Phosphotransferase) domain 1"/>
    <property type="match status" value="1"/>
</dbReference>
<dbReference type="SMART" id="SM00220">
    <property type="entry name" value="S_TKc"/>
    <property type="match status" value="1"/>
</dbReference>
<feature type="domain" description="Protein kinase" evidence="6">
    <location>
        <begin position="1"/>
        <end position="295"/>
    </location>
</feature>
<reference evidence="7 8" key="1">
    <citation type="submission" date="2017-11" db="EMBL/GenBank/DDBJ databases">
        <title>The genome of Rhizophagus clarus HR1 reveals common genetic basis of auxotrophy among arbuscular mycorrhizal fungi.</title>
        <authorList>
            <person name="Kobayashi Y."/>
        </authorList>
    </citation>
    <scope>NUCLEOTIDE SEQUENCE [LARGE SCALE GENOMIC DNA]</scope>
    <source>
        <strain evidence="7 8">HR1</strain>
    </source>
</reference>
<protein>
    <recommendedName>
        <fullName evidence="6">Protein kinase domain-containing protein</fullName>
    </recommendedName>
</protein>
<dbReference type="PROSITE" id="PS50011">
    <property type="entry name" value="PROTEIN_KINASE_DOM"/>
    <property type="match status" value="1"/>
</dbReference>
<keyword evidence="2" id="KW-0808">Transferase</keyword>